<dbReference type="InterPro" id="IPR008881">
    <property type="entry name" value="Trigger_fac_ribosome-bd_bac"/>
</dbReference>
<dbReference type="GO" id="GO:0003755">
    <property type="term" value="F:peptidyl-prolyl cis-trans isomerase activity"/>
    <property type="evidence" value="ECO:0007669"/>
    <property type="project" value="UniProtKB-EC"/>
</dbReference>
<keyword evidence="2" id="KW-0131">Cell cycle</keyword>
<dbReference type="AlphaFoldDB" id="A0A3B0VP88"/>
<proteinExistence type="predicted"/>
<dbReference type="GO" id="GO:0006457">
    <property type="term" value="P:protein folding"/>
    <property type="evidence" value="ECO:0007669"/>
    <property type="project" value="InterPro"/>
</dbReference>
<keyword evidence="2" id="KW-0413">Isomerase</keyword>
<dbReference type="EC" id="5.2.1.8" evidence="2"/>
<dbReference type="EMBL" id="UOFB01000057">
    <property type="protein sequence ID" value="VAW44691.1"/>
    <property type="molecule type" value="Genomic_DNA"/>
</dbReference>
<dbReference type="GO" id="GO:0015031">
    <property type="term" value="P:protein transport"/>
    <property type="evidence" value="ECO:0007669"/>
    <property type="project" value="InterPro"/>
</dbReference>
<dbReference type="Pfam" id="PF05697">
    <property type="entry name" value="Trigger_N"/>
    <property type="match status" value="1"/>
</dbReference>
<evidence type="ECO:0000259" key="1">
    <source>
        <dbReference type="Pfam" id="PF05697"/>
    </source>
</evidence>
<dbReference type="Gene3D" id="3.30.70.1050">
    <property type="entry name" value="Trigger factor ribosome-binding domain"/>
    <property type="match status" value="1"/>
</dbReference>
<organism evidence="2">
    <name type="scientific">hydrothermal vent metagenome</name>
    <dbReference type="NCBI Taxonomy" id="652676"/>
    <lineage>
        <taxon>unclassified sequences</taxon>
        <taxon>metagenomes</taxon>
        <taxon>ecological metagenomes</taxon>
    </lineage>
</organism>
<keyword evidence="2" id="KW-0132">Cell division</keyword>
<dbReference type="SUPFAM" id="SSF102735">
    <property type="entry name" value="Trigger factor ribosome-binding domain"/>
    <property type="match status" value="1"/>
</dbReference>
<protein>
    <submittedName>
        <fullName evidence="2">Cell division trigger factor</fullName>
        <ecNumber evidence="2">5.2.1.8</ecNumber>
    </submittedName>
</protein>
<dbReference type="GO" id="GO:0051301">
    <property type="term" value="P:cell division"/>
    <property type="evidence" value="ECO:0007669"/>
    <property type="project" value="UniProtKB-KW"/>
</dbReference>
<name>A0A3B0VP88_9ZZZZ</name>
<dbReference type="InterPro" id="IPR036611">
    <property type="entry name" value="Trigger_fac_ribosome-bd_sf"/>
</dbReference>
<accession>A0A3B0VP88</accession>
<feature type="non-terminal residue" evidence="2">
    <location>
        <position position="46"/>
    </location>
</feature>
<gene>
    <name evidence="2" type="ORF">MNBD_GAMMA04-1579</name>
</gene>
<reference evidence="2" key="1">
    <citation type="submission" date="2018-06" db="EMBL/GenBank/DDBJ databases">
        <authorList>
            <person name="Zhirakovskaya E."/>
        </authorList>
    </citation>
    <scope>NUCLEOTIDE SEQUENCE</scope>
</reference>
<feature type="domain" description="Trigger factor ribosome-binding bacterial" evidence="1">
    <location>
        <begin position="1"/>
        <end position="46"/>
    </location>
</feature>
<evidence type="ECO:0000313" key="2">
    <source>
        <dbReference type="EMBL" id="VAW44691.1"/>
    </source>
</evidence>
<sequence>MQVTVEKPEQGLEHKMTVTFPSNDLNASVEKRLNEVRRSVKMDGFR</sequence>